<dbReference type="CDD" id="cd05918">
    <property type="entry name" value="A_NRPS_SidN3_like"/>
    <property type="match status" value="4"/>
</dbReference>
<dbReference type="InterPro" id="IPR009081">
    <property type="entry name" value="PP-bd_ACP"/>
</dbReference>
<dbReference type="Gene3D" id="3.30.300.30">
    <property type="match status" value="4"/>
</dbReference>
<evidence type="ECO:0000313" key="6">
    <source>
        <dbReference type="Proteomes" id="UP001220256"/>
    </source>
</evidence>
<evidence type="ECO:0000256" key="3">
    <source>
        <dbReference type="ARBA" id="ARBA00022598"/>
    </source>
</evidence>
<dbReference type="SUPFAM" id="SSF47336">
    <property type="entry name" value="ACP-like"/>
    <property type="match status" value="4"/>
</dbReference>
<dbReference type="EMBL" id="JAPVEB010000002">
    <property type="protein sequence ID" value="KAJ5275508.1"/>
    <property type="molecule type" value="Genomic_DNA"/>
</dbReference>
<dbReference type="InterPro" id="IPR045851">
    <property type="entry name" value="AMP-bd_C_sf"/>
</dbReference>
<evidence type="ECO:0000256" key="1">
    <source>
        <dbReference type="ARBA" id="ARBA00022450"/>
    </source>
</evidence>
<dbReference type="PANTHER" id="PTHR45527:SF1">
    <property type="entry name" value="FATTY ACID SYNTHASE"/>
    <property type="match status" value="1"/>
</dbReference>
<dbReference type="Pfam" id="PF00501">
    <property type="entry name" value="AMP-binding"/>
    <property type="match status" value="4"/>
</dbReference>
<evidence type="ECO:0000259" key="4">
    <source>
        <dbReference type="PROSITE" id="PS50075"/>
    </source>
</evidence>
<dbReference type="InterPro" id="IPR023213">
    <property type="entry name" value="CAT-like_dom_sf"/>
</dbReference>
<dbReference type="InterPro" id="IPR001242">
    <property type="entry name" value="Condensation_dom"/>
</dbReference>
<dbReference type="SUPFAM" id="SSF56801">
    <property type="entry name" value="Acetyl-CoA synthetase-like"/>
    <property type="match status" value="4"/>
</dbReference>
<sequence length="4958" mass="547091">MDTVPVEFHPKVQQWICSHPSMSITEKLQAIWSLFLLSYNGGECIQFQTIVDAAEPAWLAAKIDESSELESIVAGVQVQAASAVPLSAQVLGSYRNTILIITSAGGNDTAHSTSTPTSADLVFHVSTLAVRMKPSLTFRCDILSRLEAANMACQLSHIAAAVILYPWMKVKDIGVSKAHLEQIKTWNARPLPVCNHTIPDAFAAQVARGPERTAVVAVDQSLGYHDLDLMSNRLAQQLLSRAVEPETWVLLCFPKSAWAIIAMLGALKAGRACAMIDPSYPAQRVAAIAQQTGSSLALVAPIYADKLRSHGLDVMEVCSNSVNVASEQEPHPKPLVTPSQAAFAIFTSGSTGRPKGVVLEHGTMCLSAETLGDVFHVGPSTRILQFAAFTFDISLEDIFTGLLRGATIYMPDEDERLNFLSGYITRNRVNWANLTPTVARQLQPTALPTIKNLVLAGEPVTDRDVKPWVAAGVELHNGYGPTEATLCVANHQLGRQGRACNVGRGLHTIAFIVHRQHPERPVPLGAVGELLLAGPLLARGYLGDPQRTASSFVCVEDWQQYTCPMEDIQRVYRTGDLARYCADGSLEILGRADTQVKVGGQRIELEEIEHHIMNIQNIANVTVLVPTEGPLKGRLTVVVSRAEADGQVGTLTSMRFLRMTPEQTRGWQTAISESLPQYMVPSTWLQLEHMPLSLSGKVDRVTVRTAVNELTGDLLAGLLGTAPSPVRLVQTTEERRLLDICSQVLNVPPDGLALSQSFVAQGGDSINAMQVAALYHTQGRSLKIQYILANRPLSYLATIVQEQDQSPLYAVPEQVGVAFPLAPVQRLFFDVVDRSTSTVYNQYNQSMLLRLARPISQKDLARALDNIVRTHSMLRARFCRDAAGDWTQFISPDALNSFRFTCHSCDSHQKREQCVRTARASLDIENGPILRAELFEGDQNPHLFLVAHHILVDLVSWRVVINDLESLLVGAVDSLPKSLSFQVWNDQQALFAREALHPDRMTASALCPSSDYSFWSMKRERNTYGGVKRKSIKLDATATNNLLTGCHHTLQTEPIDVLLAALVLSFREHFPERTLPIFNEGHGREPWRDDLDISRTVGWFTTMAPIYLDPPPSGAMEAVIRVKDIRRQMGGNGWEYFTSRAFNPEGEKQFHGHFPVEVLFNYEGRYQSLYRKSSLFQLDRQTAGEALEDSHSDLARFSLFEIATAVLGDELVVAFDWHRDMAHQSRIEKVADQFVQTLKAVVSRLQEEPRQWTVSDLPLMHLHNRGVLALTKNVLDKACVSTLDDVDEVYPCTPIQEALVLSQAARPEVYKVDMLWQVKDQELPSRPVDLDRLQRSCHQVVHRHPMLRTVLVESVREDGVFDQVVLRHNHVDCWRQSIREDNLPQWLSQYREDPDWLQSPPVRFTLLTTDQGNTYVRLEINHVLFDGMSTLPLLHDLALAYGNLLPVGLGPSFCTFVRFLQDGSPSRDECLRYWSKYLETACPCHFPLLLDQESRDHKLGSTSIPLTTKLRELRALSSRENLTVATIFRLMWAMVLSSYTGSSRVSFGCLFAGRDAPIKDIDKAIGPFITMLPCYITLLKTTSLQEAMRRMHGELLDSLPYRSCSIADVQDSLGMGHGSLFNTAISFQDLLTDGGQQGWPLQFREVERKDPTEYDLTLIVETGEDEVNLSLSYWTSTISHAHAVNIASTVDHLLHQIVATPDRTIGDIDFLSSRDANTIWSWNREAPIAGHDLVHEIVQTQMRLHPKAPAIYSWDAQLTYEQLDERSGCLARFLVQQGIVPGDLVPLCFEKSAWAIVSMVGVLRAGGAFTMLDPSFPEERLRDIVRAVDAPMILSSAFTHSRCKSLHTRIFSITQEFFNLRMDEYASPPRVCVSPDHPMCVVFTSGTTGKPKGSVISHRAFTSQAQEHRASMQLTPESRVLQFSSYTFDVSIGDVFRSLETGSCVCSPAEEQRNMEIVNFIKSADVNYACLTPSFASLLDPRSVPSLRVLALAGEYVPGTLIKIWSGHVRILNLYGPSEATVTCIGHPDLTSQTLAGTIGRSFRGASWVVDPNDHERLLPIGAVGELLIEGPILADRYLKDPEKTRAAFIPSPAWLRESASFSRDTRLYKTGDLVRYCSDGNIVFIGRKDRQVKINGQRVELEEIEIHIREVLLSIDPRMTAAAEVLHRQSTDSPDILTAFVVIATGSDGEENDVLVKDHPLIESFRKHTARISEVLCQRLPRHMRPGLYLPVNSLPLTASGKLDRIALQGIMAGLQHDELMTYTSGVGEKQGPSTPNERMLCDLWRRILRDEFPDINDHFFHAGGNSITAIRLSAEVQRAGFRLSVAQIFESPVLREMAAVLDSGVMSNSSPVDVEPRQLLCHWKGTDEALEEAISSTGLRTNEIEDCFPSTPMQEAFMASSIDLGNSKPYLLNVHFKLPESLDCNRFREAWESVTTALPILRSRLIQTSQGGLIVIGTSPIPTERSKLSPAEFTARLDQQPFKYGQPLVRLALLAPDGDFDRAPWFAFCAHHVVYDAWSLGLIYKWVQATYQGQCVPPSVPYQAFIEELHRIPHAASDEYWRKRLIQQHTAHFPVPPAGHQPVASSCTTCCVENVGIPKGYTLNTMVLAAWAIVCAQYTLSEEVTFGVVSSGRNFPMPGIETVVGPTVSTTPQQWTVEPSQSLLAFLSTVQDDMAKSTNHQHVGLGRIGAVSAPARQACDFASLVVVQGEDAEPHPFSALDVMSAPVQSDDSLPYGVVLECRINGQNLSIDIRFDTQCLREGQVRHISYQLQHVLRLIGSASPTTTLLDLQSINPEDFDVQMQLCNTEMPPGHDRCIHHLIEEQAAQWPHATALSSSLRQITYQELNDLANNLAIQLQRTGHVGPNSFVGLCFRKSLTAIVCMLAIWKAGGAFFAMDPDHPQERLNMMVRQSQCGLVLTSGSLHSRFAASSCIVQGIEWESLDSGSIKSTLRSSGARDAAYMMFTSGSTGTPKGVVVEHGSLCSTMGTHGKCFELGRAERSLQFSAYTFDALFLDTFAMLVCGACVCVPTDDERFNGLTEFIQSQRVTTTFLTPQVFRLLDPNEVPTFQKVMVGGEPSQPADIDRWTAVPGKRLFNAYGPTECTVVCVAGELRSGAQARHLGWPIGCRAWVVNKHRTSLVPLGCPGELCVQGPNVARGYFEDEAKTRGVFINSPQWLPEGQCQRVYLTGDIVCMHEDGSLSFVGRKDAQVKLHGQRIEIGEIESILYSSAAELGTIRGGAVTLYDGRQGRRQASALVAVIVPDNPTPEPMVYWQDQSVSDHTQAELALVASRLMRYLRDRLPSIMVPPVIVSIPALPLSSSGKLNRRALRNYLQQVDQKHGLWRSGAVEDPSHSWTPRENALKGLWVTVLGCDDSMITPNSSFVELGGNSILAIRLAVCARSVSYQLSVRDILAHPRLKDMAATMITGNNQRRQDGPDPYGLIRPDQKKEILTVAGKLLSDAQSTEIEDIYPCTPMQEALMVSTSRHGMAYIGVHRFAMAPTTDANKLHNAWDAVFRQFSILRTRIVQTSAHGSLQIVLSPQRPEIPSYDYIQDYMDHINAHIGPGQPLIYLGFHENGSRRELLVAAHHAIYDGWSLPLLLQSVSDHYQGRCPKSFSTPYNHFVGALLRQDAAAAVDFWTRKLEGFESSHFPFKPSQDYQPRPTAALRRCTQIESAHSNSLMMSPTTIIQAAWALVLANYSGTTDVVFGAVLSGRNMADISGIDDVVGPTIATIPVRVRIDHNAQVAAWVRQVEEDAQTVQSVAHVGLSAISRIGPEGQKACAFNNILVVQPSSSTTDAALQEVGLTPLPTEVEAFHQYGLMVEVTIPSQPVAPFELSLSYDPVILPPEQACELVDGLVSTVSALVQTNPSSLLRDLCPIHLEEKAAIQNATAWCNSALCAERVVDSIEEQSILQASEPALCASDGVWSYGELNQRASRLSRRLRDAMVRVDQAQSAHVPILFEKSRDAIVAMLAIWKLGASFVPLDPSMPQERLGYILGKTKAQLVLTSPRHADKASRLGVTSLVVDSKSHTLPSVLCAQGPLCRSAVAGDTAYVLFTSGSTGAPKGVMVDHRALLASLRAQSQTFELSASTRMLQFCSFTFDVCLLEIFATMLSGGCVCIPSEDERMNDLAGFIRQHDVNTMACSPSTARLLAPPGIPSMETVILAGEPMVQSDIDQWSSIRRLYNAYGPTEATIICAAQRVGRGTKPNQIGHAVGAQLWVLHPSGYGPMTPVGGVGELYIDGPTVANGYLDDARSADVFIQSPSWMPGRRWYRTGDLVRRCLDGSLIYVGRKDHQVKIRGLRIELEEIEDHLRHHLPDSIHGVAVVAACPEDSKGSEKLIAFLEVGERGLAIQEQASIGSPDMMSFMRRVTKELEIQAKKFLPQYMLPDGYVPVSVLPMMTSGKLNRQALKTKVEQLSLKAISSFRSEDEQEMGMPESPGEVLLAHHWTYTLKMAKSKAVGLQDDFFFHGGDSLAAMRLVGAIREDGFTLTVADIFANPVLADMAKRLKPIHLNSASEPHPFELVQDKGGPTQLRQMISAQTQTDPDQVLDVYPCTDLQTAMMEDSLRYPGAQKVTFNFALPPDADLTRLHGAVSQTIEKHPVLRTRLCTIEDGIFQAVLSTSPTWQWASTLDNALQMAHHSPMSLGGTLNQLILVGRGEYLVWTLHHALYDAWSLKLIVEEVQRRYAGAEPSGNGLSRASFSHFVRYTRSDTLISAYRFWAAYLENSARVQLFNYSRIECPILDGKIYHTAPLPARLAIPGKTLASVILGAWAVVVNRLTDSNDVTLGYHLNGRTVPLRGVEACVGPTANIVPVRVAPTCADTYGKGILRIAQLVQRQLVNILPYAATGLEHIRATSADARAACNFPLYVVVHPEGSLDFTPGSDNVLSLQAASLARSGGGPLSVECELTKESVRVMVRWDTRAASEQDIHGMVGIFDGVLREADHVVTRAS</sequence>
<keyword evidence="2" id="KW-0597">Phosphoprotein</keyword>
<dbReference type="InterPro" id="IPR036736">
    <property type="entry name" value="ACP-like_sf"/>
</dbReference>
<organism evidence="5 6">
    <name type="scientific">Penicillium chrysogenum</name>
    <name type="common">Penicillium notatum</name>
    <dbReference type="NCBI Taxonomy" id="5076"/>
    <lineage>
        <taxon>Eukaryota</taxon>
        <taxon>Fungi</taxon>
        <taxon>Dikarya</taxon>
        <taxon>Ascomycota</taxon>
        <taxon>Pezizomycotina</taxon>
        <taxon>Eurotiomycetes</taxon>
        <taxon>Eurotiomycetidae</taxon>
        <taxon>Eurotiales</taxon>
        <taxon>Aspergillaceae</taxon>
        <taxon>Penicillium</taxon>
        <taxon>Penicillium chrysogenum species complex</taxon>
    </lineage>
</organism>
<dbReference type="InterPro" id="IPR000873">
    <property type="entry name" value="AMP-dep_synth/lig_dom"/>
</dbReference>
<dbReference type="SUPFAM" id="SSF52777">
    <property type="entry name" value="CoA-dependent acyltransferases"/>
    <property type="match status" value="10"/>
</dbReference>
<name>A0ABQ8WSZ3_PENCH</name>
<dbReference type="Gene3D" id="3.30.559.30">
    <property type="entry name" value="Nonribosomal peptide synthetase, condensation domain"/>
    <property type="match status" value="5"/>
</dbReference>
<dbReference type="CDD" id="cd19545">
    <property type="entry name" value="FUM14_C_NRPS-like"/>
    <property type="match status" value="3"/>
</dbReference>
<feature type="domain" description="Carrier" evidence="4">
    <location>
        <begin position="3358"/>
        <end position="3431"/>
    </location>
</feature>
<dbReference type="NCBIfam" id="NF003417">
    <property type="entry name" value="PRK04813.1"/>
    <property type="match status" value="4"/>
</dbReference>
<dbReference type="InterPro" id="IPR020845">
    <property type="entry name" value="AMP-binding_CS"/>
</dbReference>
<dbReference type="InterPro" id="IPR042099">
    <property type="entry name" value="ANL_N_sf"/>
</dbReference>
<dbReference type="Pfam" id="PF00550">
    <property type="entry name" value="PP-binding"/>
    <property type="match status" value="4"/>
</dbReference>
<gene>
    <name evidence="5" type="ORF">N7505_004053</name>
</gene>
<dbReference type="InterPro" id="IPR006162">
    <property type="entry name" value="Ppantetheine_attach_site"/>
</dbReference>
<protein>
    <submittedName>
        <fullName evidence="5">Apicidin F synthase</fullName>
    </submittedName>
</protein>
<dbReference type="PROSITE" id="PS00455">
    <property type="entry name" value="AMP_BINDING"/>
    <property type="match status" value="3"/>
</dbReference>
<dbReference type="Gene3D" id="1.10.1200.10">
    <property type="entry name" value="ACP-like"/>
    <property type="match status" value="4"/>
</dbReference>
<dbReference type="NCBIfam" id="TIGR01733">
    <property type="entry name" value="AA-adenyl-dom"/>
    <property type="match status" value="4"/>
</dbReference>
<dbReference type="CDD" id="cd19534">
    <property type="entry name" value="E_NRPS"/>
    <property type="match status" value="1"/>
</dbReference>
<dbReference type="Gene3D" id="3.40.50.12780">
    <property type="entry name" value="N-terminal domain of ligase-like"/>
    <property type="match status" value="4"/>
</dbReference>
<comment type="caution">
    <text evidence="5">The sequence shown here is derived from an EMBL/GenBank/DDBJ whole genome shotgun (WGS) entry which is preliminary data.</text>
</comment>
<reference evidence="5 6" key="1">
    <citation type="journal article" date="2023" name="IMA Fungus">
        <title>Comparative genomic study of the Penicillium genus elucidates a diverse pangenome and 15 lateral gene transfer events.</title>
        <authorList>
            <person name="Petersen C."/>
            <person name="Sorensen T."/>
            <person name="Nielsen M.R."/>
            <person name="Sondergaard T.E."/>
            <person name="Sorensen J.L."/>
            <person name="Fitzpatrick D.A."/>
            <person name="Frisvad J.C."/>
            <person name="Nielsen K.L."/>
        </authorList>
    </citation>
    <scope>NUCLEOTIDE SEQUENCE [LARGE SCALE GENOMIC DNA]</scope>
    <source>
        <strain evidence="5 6">IBT 3361</strain>
    </source>
</reference>
<dbReference type="InterPro" id="IPR010071">
    <property type="entry name" value="AA_adenyl_dom"/>
</dbReference>
<feature type="domain" description="Carrier" evidence="4">
    <location>
        <begin position="4440"/>
        <end position="4517"/>
    </location>
</feature>
<dbReference type="Gene3D" id="3.30.559.10">
    <property type="entry name" value="Chloramphenicol acetyltransferase-like domain"/>
    <property type="match status" value="5"/>
</dbReference>
<dbReference type="CDD" id="cd19542">
    <property type="entry name" value="CT_NRPS-like"/>
    <property type="match status" value="1"/>
</dbReference>
<keyword evidence="6" id="KW-1185">Reference proteome</keyword>
<feature type="domain" description="Carrier" evidence="4">
    <location>
        <begin position="2273"/>
        <end position="2347"/>
    </location>
</feature>
<dbReference type="Pfam" id="PF00668">
    <property type="entry name" value="Condensation"/>
    <property type="match status" value="5"/>
</dbReference>
<proteinExistence type="predicted"/>
<dbReference type="PROSITE" id="PS00012">
    <property type="entry name" value="PHOSPHOPANTETHEINE"/>
    <property type="match status" value="2"/>
</dbReference>
<evidence type="ECO:0000256" key="2">
    <source>
        <dbReference type="ARBA" id="ARBA00022553"/>
    </source>
</evidence>
<keyword evidence="1" id="KW-0596">Phosphopantetheine</keyword>
<dbReference type="PANTHER" id="PTHR45527">
    <property type="entry name" value="NONRIBOSOMAL PEPTIDE SYNTHETASE"/>
    <property type="match status" value="1"/>
</dbReference>
<accession>A0ABQ8WSZ3</accession>
<dbReference type="Proteomes" id="UP001220256">
    <property type="component" value="Unassembled WGS sequence"/>
</dbReference>
<evidence type="ECO:0000313" key="5">
    <source>
        <dbReference type="EMBL" id="KAJ5275508.1"/>
    </source>
</evidence>
<dbReference type="InterPro" id="IPR020806">
    <property type="entry name" value="PKS_PP-bd"/>
</dbReference>
<keyword evidence="3" id="KW-0436">Ligase</keyword>
<dbReference type="SMART" id="SM00823">
    <property type="entry name" value="PKS_PP"/>
    <property type="match status" value="3"/>
</dbReference>
<dbReference type="PROSITE" id="PS50075">
    <property type="entry name" value="CARRIER"/>
    <property type="match status" value="3"/>
</dbReference>